<sequence length="205" mass="23773">MCTCDRRRHVAFVRVLGEYGRCGCSDGLSVVINNCKVIHCLSVSTSTVFDIKPLNPTIKTDYISIVGVPSISWMSIDNLITFDCVHIDLSGFIFDEMGSNRYLKAWISGCNPRMEYLKSYFYFIDLEKAPHDIELKTVHHQKDFIIIICLMNRLTRQEVLRFVAITEIWLHSNKNLLYGRIRNHGYNTSLPFWCGIQIKINYTHK</sequence>
<evidence type="ECO:0000313" key="2">
    <source>
        <dbReference type="EMBL" id="UMM27458.1"/>
    </source>
</evidence>
<gene>
    <name evidence="2" type="ORF">L5515_010741</name>
</gene>
<dbReference type="InterPro" id="IPR012885">
    <property type="entry name" value="F-box_Sdz-33"/>
</dbReference>
<proteinExistence type="predicted"/>
<evidence type="ECO:0000259" key="1">
    <source>
        <dbReference type="Pfam" id="PF07735"/>
    </source>
</evidence>
<protein>
    <recommendedName>
        <fullName evidence="1">Sdz-33 F-box domain-containing protein</fullName>
    </recommendedName>
</protein>
<evidence type="ECO:0000313" key="3">
    <source>
        <dbReference type="Proteomes" id="UP000829354"/>
    </source>
</evidence>
<feature type="domain" description="Sdz-33 F-box" evidence="1">
    <location>
        <begin position="64"/>
        <end position="118"/>
    </location>
</feature>
<dbReference type="EMBL" id="CP092623">
    <property type="protein sequence ID" value="UMM27458.1"/>
    <property type="molecule type" value="Genomic_DNA"/>
</dbReference>
<keyword evidence="3" id="KW-1185">Reference proteome</keyword>
<reference evidence="2 3" key="1">
    <citation type="submission" date="2022-04" db="EMBL/GenBank/DDBJ databases">
        <title>Chromosome-level reference genomes for two strains of Caenorhabditis briggsae: an improved platform for comparative genomics.</title>
        <authorList>
            <person name="Stevens L."/>
            <person name="Andersen E."/>
        </authorList>
    </citation>
    <scope>NUCLEOTIDE SEQUENCE [LARGE SCALE GENOMIC DNA]</scope>
    <source>
        <strain evidence="2">VX34</strain>
        <tissue evidence="2">Whole-organism</tissue>
    </source>
</reference>
<accession>A0AAE9EUJ3</accession>
<name>A0AAE9EUJ3_CAEBR</name>
<organism evidence="2 3">
    <name type="scientific">Caenorhabditis briggsae</name>
    <dbReference type="NCBI Taxonomy" id="6238"/>
    <lineage>
        <taxon>Eukaryota</taxon>
        <taxon>Metazoa</taxon>
        <taxon>Ecdysozoa</taxon>
        <taxon>Nematoda</taxon>
        <taxon>Chromadorea</taxon>
        <taxon>Rhabditida</taxon>
        <taxon>Rhabditina</taxon>
        <taxon>Rhabditomorpha</taxon>
        <taxon>Rhabditoidea</taxon>
        <taxon>Rhabditidae</taxon>
        <taxon>Peloderinae</taxon>
        <taxon>Caenorhabditis</taxon>
    </lineage>
</organism>
<dbReference type="Proteomes" id="UP000829354">
    <property type="component" value="Chromosome IV"/>
</dbReference>
<dbReference type="Pfam" id="PF07735">
    <property type="entry name" value="FBA_2"/>
    <property type="match status" value="1"/>
</dbReference>
<dbReference type="AlphaFoldDB" id="A0AAE9EUJ3"/>